<dbReference type="AlphaFoldDB" id="A0AAV0B352"/>
<sequence>MPDYYEKLFFCGEDEENEVKRGFGWIFLGFEDEEVALEGNRWHQREEEETLSMDL</sequence>
<evidence type="ECO:0000313" key="2">
    <source>
        <dbReference type="Proteomes" id="UP001153365"/>
    </source>
</evidence>
<keyword evidence="2" id="KW-1185">Reference proteome</keyword>
<protein>
    <submittedName>
        <fullName evidence="1">Uncharacterized protein</fullName>
    </submittedName>
</protein>
<evidence type="ECO:0000313" key="1">
    <source>
        <dbReference type="EMBL" id="CAH7678690.1"/>
    </source>
</evidence>
<name>A0AAV0B352_PHAPC</name>
<proteinExistence type="predicted"/>
<dbReference type="Proteomes" id="UP001153365">
    <property type="component" value="Unassembled WGS sequence"/>
</dbReference>
<gene>
    <name evidence="1" type="ORF">PPACK8108_LOCUS13147</name>
</gene>
<comment type="caution">
    <text evidence="1">The sequence shown here is derived from an EMBL/GenBank/DDBJ whole genome shotgun (WGS) entry which is preliminary data.</text>
</comment>
<dbReference type="EMBL" id="CALTRL010003226">
    <property type="protein sequence ID" value="CAH7678690.1"/>
    <property type="molecule type" value="Genomic_DNA"/>
</dbReference>
<organism evidence="1 2">
    <name type="scientific">Phakopsora pachyrhizi</name>
    <name type="common">Asian soybean rust disease fungus</name>
    <dbReference type="NCBI Taxonomy" id="170000"/>
    <lineage>
        <taxon>Eukaryota</taxon>
        <taxon>Fungi</taxon>
        <taxon>Dikarya</taxon>
        <taxon>Basidiomycota</taxon>
        <taxon>Pucciniomycotina</taxon>
        <taxon>Pucciniomycetes</taxon>
        <taxon>Pucciniales</taxon>
        <taxon>Phakopsoraceae</taxon>
        <taxon>Phakopsora</taxon>
    </lineage>
</organism>
<reference evidence="1" key="1">
    <citation type="submission" date="2022-06" db="EMBL/GenBank/DDBJ databases">
        <authorList>
            <consortium name="SYNGENTA / RWTH Aachen University"/>
        </authorList>
    </citation>
    <scope>NUCLEOTIDE SEQUENCE</scope>
</reference>
<accession>A0AAV0B352</accession>